<reference evidence="3" key="1">
    <citation type="submission" date="2020-09" db="EMBL/GenBank/DDBJ databases">
        <title>Genome-Enabled Discovery of Anthraquinone Biosynthesis in Senna tora.</title>
        <authorList>
            <person name="Kang S.-H."/>
            <person name="Pandey R.P."/>
            <person name="Lee C.-M."/>
            <person name="Sim J.-S."/>
            <person name="Jeong J.-T."/>
            <person name="Choi B.-S."/>
            <person name="Jung M."/>
            <person name="Ginzburg D."/>
            <person name="Zhao K."/>
            <person name="Won S.Y."/>
            <person name="Oh T.-J."/>
            <person name="Yu Y."/>
            <person name="Kim N.-H."/>
            <person name="Lee O.R."/>
            <person name="Lee T.-H."/>
            <person name="Bashyal P."/>
            <person name="Kim T.-S."/>
            <person name="Lee W.-H."/>
            <person name="Kawkins C."/>
            <person name="Kim C.-K."/>
            <person name="Kim J.S."/>
            <person name="Ahn B.O."/>
            <person name="Rhee S.Y."/>
            <person name="Sohng J.K."/>
        </authorList>
    </citation>
    <scope>NUCLEOTIDE SEQUENCE</scope>
    <source>
        <tissue evidence="3">Leaf</tissue>
    </source>
</reference>
<dbReference type="Proteomes" id="UP000634136">
    <property type="component" value="Unassembled WGS sequence"/>
</dbReference>
<keyword evidence="1" id="KW-0472">Membrane</keyword>
<gene>
    <name evidence="3" type="ORF">G2W53_014181</name>
    <name evidence="2" type="ORF">G2W53_044782</name>
</gene>
<organism evidence="3 4">
    <name type="scientific">Senna tora</name>
    <dbReference type="NCBI Taxonomy" id="362788"/>
    <lineage>
        <taxon>Eukaryota</taxon>
        <taxon>Viridiplantae</taxon>
        <taxon>Streptophyta</taxon>
        <taxon>Embryophyta</taxon>
        <taxon>Tracheophyta</taxon>
        <taxon>Spermatophyta</taxon>
        <taxon>Magnoliopsida</taxon>
        <taxon>eudicotyledons</taxon>
        <taxon>Gunneridae</taxon>
        <taxon>Pentapetalae</taxon>
        <taxon>rosids</taxon>
        <taxon>fabids</taxon>
        <taxon>Fabales</taxon>
        <taxon>Fabaceae</taxon>
        <taxon>Caesalpinioideae</taxon>
        <taxon>Cassia clade</taxon>
        <taxon>Senna</taxon>
    </lineage>
</organism>
<keyword evidence="1" id="KW-0812">Transmembrane</keyword>
<feature type="transmembrane region" description="Helical" evidence="1">
    <location>
        <begin position="20"/>
        <end position="40"/>
    </location>
</feature>
<dbReference type="EMBL" id="JAAIUW010000005">
    <property type="protein sequence ID" value="KAF7831848.1"/>
    <property type="molecule type" value="Genomic_DNA"/>
</dbReference>
<evidence type="ECO:0000256" key="1">
    <source>
        <dbReference type="SAM" id="Phobius"/>
    </source>
</evidence>
<dbReference type="EMBL" id="JAAIUW010000201">
    <property type="protein sequence ID" value="KAF7800722.1"/>
    <property type="molecule type" value="Genomic_DNA"/>
</dbReference>
<protein>
    <submittedName>
        <fullName evidence="3">Uncharacterized protein</fullName>
    </submittedName>
</protein>
<keyword evidence="4" id="KW-1185">Reference proteome</keyword>
<comment type="caution">
    <text evidence="3">The sequence shown here is derived from an EMBL/GenBank/DDBJ whole genome shotgun (WGS) entry which is preliminary data.</text>
</comment>
<evidence type="ECO:0000313" key="4">
    <source>
        <dbReference type="Proteomes" id="UP000634136"/>
    </source>
</evidence>
<accession>A0A834WSY7</accession>
<evidence type="ECO:0000313" key="2">
    <source>
        <dbReference type="EMBL" id="KAF7800722.1"/>
    </source>
</evidence>
<dbReference type="AlphaFoldDB" id="A0A834WSY7"/>
<evidence type="ECO:0000313" key="3">
    <source>
        <dbReference type="EMBL" id="KAF7831848.1"/>
    </source>
</evidence>
<name>A0A834WSY7_9FABA</name>
<proteinExistence type="predicted"/>
<keyword evidence="1" id="KW-1133">Transmembrane helix</keyword>
<sequence length="51" mass="5924">MGWFWWWKRGVHGLEGEKKGGFGFGIGKEAGVTVVGVWVLRERNREGSRFW</sequence>